<evidence type="ECO:0000313" key="4">
    <source>
        <dbReference type="Proteomes" id="UP000249130"/>
    </source>
</evidence>
<comment type="caution">
    <text evidence="3">The sequence shown here is derived from an EMBL/GenBank/DDBJ whole genome shotgun (WGS) entry which is preliminary data.</text>
</comment>
<dbReference type="AlphaFoldDB" id="A0A327KPB9"/>
<dbReference type="CDD" id="cd07186">
    <property type="entry name" value="CofD_like"/>
    <property type="match status" value="1"/>
</dbReference>
<dbReference type="EMBL" id="NPEX01000219">
    <property type="protein sequence ID" value="RAI40740.1"/>
    <property type="molecule type" value="Genomic_DNA"/>
</dbReference>
<gene>
    <name evidence="3" type="ORF">CH341_23180</name>
</gene>
<dbReference type="OrthoDB" id="7466225at2"/>
<dbReference type="PANTHER" id="PTHR43007">
    <property type="entry name" value="2-PHOSPHO-L-LACTATE TRANSFERASE"/>
    <property type="match status" value="1"/>
</dbReference>
<dbReference type="HAMAP" id="MF_01257">
    <property type="entry name" value="CofD"/>
    <property type="match status" value="1"/>
</dbReference>
<dbReference type="GO" id="GO:0043743">
    <property type="term" value="F:LPPG:FO 2-phospho-L-lactate transferase activity"/>
    <property type="evidence" value="ECO:0007669"/>
    <property type="project" value="InterPro"/>
</dbReference>
<dbReference type="Pfam" id="PF01933">
    <property type="entry name" value="CofD"/>
    <property type="match status" value="1"/>
</dbReference>
<dbReference type="Gene3D" id="3.40.50.10680">
    <property type="entry name" value="CofD-like domains"/>
    <property type="match status" value="1"/>
</dbReference>
<keyword evidence="2" id="KW-0460">Magnesium</keyword>
<dbReference type="Gene3D" id="1.10.8.240">
    <property type="entry name" value="CofD-like domain"/>
    <property type="match status" value="1"/>
</dbReference>
<keyword evidence="1 3" id="KW-0808">Transferase</keyword>
<evidence type="ECO:0000256" key="1">
    <source>
        <dbReference type="ARBA" id="ARBA00022679"/>
    </source>
</evidence>
<dbReference type="InterPro" id="IPR010115">
    <property type="entry name" value="FbiA/CofD"/>
</dbReference>
<dbReference type="GO" id="GO:0000287">
    <property type="term" value="F:magnesium ion binding"/>
    <property type="evidence" value="ECO:0007669"/>
    <property type="project" value="InterPro"/>
</dbReference>
<dbReference type="InterPro" id="IPR038136">
    <property type="entry name" value="CofD-like_dom_sf"/>
</dbReference>
<dbReference type="RefSeq" id="WP_111421382.1">
    <property type="nucleotide sequence ID" value="NZ_NPEX01000219.1"/>
</dbReference>
<dbReference type="NCBIfam" id="TIGR01819">
    <property type="entry name" value="F420_cofD"/>
    <property type="match status" value="1"/>
</dbReference>
<sequence>MAATGTVVALSGGIGGAKLALGLSRKLPPGCLTVVANVGDDFSHLGLHVSPDIDTLVYTLAGLADPQQGWGRAGETWSFMSALAGLGGPAWFRLGDGDLAMHVMRTHRLAQGVPLSQVTAEMCASLRIATRILPASDDPVRTRVKTDQGWLDFQDWFVGHRAALTVRELAFAGAEQARPLPAVLEALAAPDLRAVVICPSNPLISIEPILVVPGMREALAACRAPVVAVSPLIGGRAVKGPTAAMMTDLGGVATAAGVAARYRDLLDGYVIDEADRAMVNELDVPAIATRTLMLTLADRERLAEAVLAYAGRLRETMR</sequence>
<organism evidence="3 4">
    <name type="scientific">Rhodoplanes roseus</name>
    <dbReference type="NCBI Taxonomy" id="29409"/>
    <lineage>
        <taxon>Bacteria</taxon>
        <taxon>Pseudomonadati</taxon>
        <taxon>Pseudomonadota</taxon>
        <taxon>Alphaproteobacteria</taxon>
        <taxon>Hyphomicrobiales</taxon>
        <taxon>Nitrobacteraceae</taxon>
        <taxon>Rhodoplanes</taxon>
    </lineage>
</organism>
<accession>A0A327KPB9</accession>
<dbReference type="PANTHER" id="PTHR43007:SF1">
    <property type="entry name" value="2-PHOSPHO-L-LACTATE TRANSFERASE"/>
    <property type="match status" value="1"/>
</dbReference>
<keyword evidence="4" id="KW-1185">Reference proteome</keyword>
<dbReference type="SUPFAM" id="SSF142338">
    <property type="entry name" value="CofD-like"/>
    <property type="match status" value="1"/>
</dbReference>
<dbReference type="Proteomes" id="UP000249130">
    <property type="component" value="Unassembled WGS sequence"/>
</dbReference>
<proteinExistence type="inferred from homology"/>
<name>A0A327KPB9_9BRAD</name>
<protein>
    <submittedName>
        <fullName evidence="3">2-phospho-L-lactate transferase</fullName>
    </submittedName>
</protein>
<evidence type="ECO:0000313" key="3">
    <source>
        <dbReference type="EMBL" id="RAI40740.1"/>
    </source>
</evidence>
<reference evidence="3 4" key="1">
    <citation type="submission" date="2017-07" db="EMBL/GenBank/DDBJ databases">
        <title>Draft Genome Sequences of Select Purple Nonsulfur Bacteria.</title>
        <authorList>
            <person name="Lasarre B."/>
            <person name="Mckinlay J.B."/>
        </authorList>
    </citation>
    <scope>NUCLEOTIDE SEQUENCE [LARGE SCALE GENOMIC DNA]</scope>
    <source>
        <strain evidence="3 4">DSM 5909</strain>
    </source>
</reference>
<evidence type="ECO:0000256" key="2">
    <source>
        <dbReference type="ARBA" id="ARBA00022842"/>
    </source>
</evidence>
<dbReference type="InterPro" id="IPR002882">
    <property type="entry name" value="CofD"/>
</dbReference>